<dbReference type="InterPro" id="IPR000709">
    <property type="entry name" value="Leu_Ile_Val-bd"/>
</dbReference>
<dbReference type="SUPFAM" id="SSF53822">
    <property type="entry name" value="Periplasmic binding protein-like I"/>
    <property type="match status" value="1"/>
</dbReference>
<accession>A0ABV9KLU4</accession>
<evidence type="ECO:0000259" key="6">
    <source>
        <dbReference type="Pfam" id="PF13458"/>
    </source>
</evidence>
<dbReference type="InterPro" id="IPR028082">
    <property type="entry name" value="Peripla_BP_I"/>
</dbReference>
<dbReference type="Proteomes" id="UP001595973">
    <property type="component" value="Unassembled WGS sequence"/>
</dbReference>
<name>A0ABV9KLU4_9RHOB</name>
<evidence type="ECO:0000256" key="3">
    <source>
        <dbReference type="ARBA" id="ARBA00022729"/>
    </source>
</evidence>
<feature type="domain" description="Leucine-binding protein" evidence="6">
    <location>
        <begin position="33"/>
        <end position="372"/>
    </location>
</feature>
<feature type="chain" id="PRO_5047342708" evidence="5">
    <location>
        <begin position="23"/>
        <end position="383"/>
    </location>
</feature>
<evidence type="ECO:0000313" key="7">
    <source>
        <dbReference type="EMBL" id="MFC4670799.1"/>
    </source>
</evidence>
<protein>
    <submittedName>
        <fullName evidence="7">ABC transporter substrate-binding protein</fullName>
    </submittedName>
</protein>
<dbReference type="Pfam" id="PF13458">
    <property type="entry name" value="Peripla_BP_6"/>
    <property type="match status" value="1"/>
</dbReference>
<comment type="caution">
    <text evidence="7">The sequence shown here is derived from an EMBL/GenBank/DDBJ whole genome shotgun (WGS) entry which is preliminary data.</text>
</comment>
<dbReference type="PRINTS" id="PR00337">
    <property type="entry name" value="LEUILEVALBP"/>
</dbReference>
<dbReference type="RefSeq" id="WP_380720221.1">
    <property type="nucleotide sequence ID" value="NZ_JBHSGI010000031.1"/>
</dbReference>
<evidence type="ECO:0000256" key="5">
    <source>
        <dbReference type="SAM" id="SignalP"/>
    </source>
</evidence>
<dbReference type="PANTHER" id="PTHR47235">
    <property type="entry name" value="BLR6548 PROTEIN"/>
    <property type="match status" value="1"/>
</dbReference>
<feature type="signal peptide" evidence="5">
    <location>
        <begin position="1"/>
        <end position="22"/>
    </location>
</feature>
<evidence type="ECO:0000256" key="2">
    <source>
        <dbReference type="ARBA" id="ARBA00022448"/>
    </source>
</evidence>
<evidence type="ECO:0000256" key="4">
    <source>
        <dbReference type="ARBA" id="ARBA00022970"/>
    </source>
</evidence>
<dbReference type="PANTHER" id="PTHR47235:SF1">
    <property type="entry name" value="BLR6548 PROTEIN"/>
    <property type="match status" value="1"/>
</dbReference>
<evidence type="ECO:0000313" key="8">
    <source>
        <dbReference type="Proteomes" id="UP001595973"/>
    </source>
</evidence>
<dbReference type="InterPro" id="IPR028081">
    <property type="entry name" value="Leu-bd"/>
</dbReference>
<comment type="similarity">
    <text evidence="1">Belongs to the leucine-binding protein family.</text>
</comment>
<dbReference type="Gene3D" id="3.40.50.2300">
    <property type="match status" value="2"/>
</dbReference>
<gene>
    <name evidence="7" type="ORF">ACFO5X_19790</name>
</gene>
<evidence type="ECO:0000256" key="1">
    <source>
        <dbReference type="ARBA" id="ARBA00010062"/>
    </source>
</evidence>
<dbReference type="EMBL" id="JBHSGI010000031">
    <property type="protein sequence ID" value="MFC4670799.1"/>
    <property type="molecule type" value="Genomic_DNA"/>
</dbReference>
<keyword evidence="4" id="KW-0029">Amino-acid transport</keyword>
<dbReference type="CDD" id="cd06343">
    <property type="entry name" value="PBP1_ABC_ligand_binding-like"/>
    <property type="match status" value="1"/>
</dbReference>
<proteinExistence type="inferred from homology"/>
<sequence>MKRLTRLAAAALFALPAGLATADQGVTDTEILLGEVEPLTGPPGLLGVAHNLGVKLALAEVNAAGGIGGRQLKLIAEDDGYVTSRTIQSLRKLIGVDKVFALTSLSGSGQALAALPIIKQAGIPAMVPIGPLPPLYEQPNDNIFVVGQSYTEGMHQLALYLAKEFPGKKWGVILQDDDYGKALAEGIEQAKAEAEINVVFETKYARGQKDFASEMLRVKDAGVEVLIAGGIISENIAMVKEAEKLGISPAIATFWPGRVPEVLKAIGPASDGLYGVDYVAPIQSDAGKAFVELAKKYLSEEEVARVNRYTMTGYASTKTLIEAMKGCADDLTWKCTIEKLQTNPPVETGVMAPIGFGADNRFSNSPVTIMRAHYDTLSYTPVE</sequence>
<organism evidence="7 8">
    <name type="scientific">Seohaeicola nanhaiensis</name>
    <dbReference type="NCBI Taxonomy" id="1387282"/>
    <lineage>
        <taxon>Bacteria</taxon>
        <taxon>Pseudomonadati</taxon>
        <taxon>Pseudomonadota</taxon>
        <taxon>Alphaproteobacteria</taxon>
        <taxon>Rhodobacterales</taxon>
        <taxon>Roseobacteraceae</taxon>
        <taxon>Seohaeicola</taxon>
    </lineage>
</organism>
<keyword evidence="2" id="KW-0813">Transport</keyword>
<keyword evidence="3 5" id="KW-0732">Signal</keyword>
<keyword evidence="8" id="KW-1185">Reference proteome</keyword>
<reference evidence="8" key="1">
    <citation type="journal article" date="2019" name="Int. J. Syst. Evol. Microbiol.">
        <title>The Global Catalogue of Microorganisms (GCM) 10K type strain sequencing project: providing services to taxonomists for standard genome sequencing and annotation.</title>
        <authorList>
            <consortium name="The Broad Institute Genomics Platform"/>
            <consortium name="The Broad Institute Genome Sequencing Center for Infectious Disease"/>
            <person name="Wu L."/>
            <person name="Ma J."/>
        </authorList>
    </citation>
    <scope>NUCLEOTIDE SEQUENCE [LARGE SCALE GENOMIC DNA]</scope>
    <source>
        <strain evidence="8">CGMCC 4.7283</strain>
    </source>
</reference>